<dbReference type="Proteomes" id="UP001283361">
    <property type="component" value="Unassembled WGS sequence"/>
</dbReference>
<dbReference type="AlphaFoldDB" id="A0AAE0ZS39"/>
<feature type="domain" description="PiggyBac transposable element-derived protein" evidence="2">
    <location>
        <begin position="157"/>
        <end position="219"/>
    </location>
</feature>
<gene>
    <name evidence="3" type="ORF">RRG08_000871</name>
</gene>
<dbReference type="Pfam" id="PF13843">
    <property type="entry name" value="DDE_Tnp_1_7"/>
    <property type="match status" value="1"/>
</dbReference>
<proteinExistence type="predicted"/>
<evidence type="ECO:0000313" key="4">
    <source>
        <dbReference type="Proteomes" id="UP001283361"/>
    </source>
</evidence>
<feature type="compositionally biased region" description="Basic and acidic residues" evidence="1">
    <location>
        <begin position="7"/>
        <end position="19"/>
    </location>
</feature>
<name>A0AAE0ZS39_9GAST</name>
<keyword evidence="4" id="KW-1185">Reference proteome</keyword>
<dbReference type="InterPro" id="IPR029526">
    <property type="entry name" value="PGBD"/>
</dbReference>
<accession>A0AAE0ZS39</accession>
<dbReference type="PANTHER" id="PTHR46599:SF3">
    <property type="entry name" value="PIGGYBAC TRANSPOSABLE ELEMENT-DERIVED PROTEIN 4"/>
    <property type="match status" value="1"/>
</dbReference>
<feature type="region of interest" description="Disordered" evidence="1">
    <location>
        <begin position="1"/>
        <end position="58"/>
    </location>
</feature>
<protein>
    <recommendedName>
        <fullName evidence="2">PiggyBac transposable element-derived protein domain-containing protein</fullName>
    </recommendedName>
</protein>
<organism evidence="3 4">
    <name type="scientific">Elysia crispata</name>
    <name type="common">lettuce slug</name>
    <dbReference type="NCBI Taxonomy" id="231223"/>
    <lineage>
        <taxon>Eukaryota</taxon>
        <taxon>Metazoa</taxon>
        <taxon>Spiralia</taxon>
        <taxon>Lophotrochozoa</taxon>
        <taxon>Mollusca</taxon>
        <taxon>Gastropoda</taxon>
        <taxon>Heterobranchia</taxon>
        <taxon>Euthyneura</taxon>
        <taxon>Panpulmonata</taxon>
        <taxon>Sacoglossa</taxon>
        <taxon>Placobranchoidea</taxon>
        <taxon>Plakobranchidae</taxon>
        <taxon>Elysia</taxon>
    </lineage>
</organism>
<comment type="caution">
    <text evidence="3">The sequence shown here is derived from an EMBL/GenBank/DDBJ whole genome shotgun (WGS) entry which is preliminary data.</text>
</comment>
<evidence type="ECO:0000259" key="2">
    <source>
        <dbReference type="Pfam" id="PF13843"/>
    </source>
</evidence>
<evidence type="ECO:0000313" key="3">
    <source>
        <dbReference type="EMBL" id="KAK3774564.1"/>
    </source>
</evidence>
<evidence type="ECO:0000256" key="1">
    <source>
        <dbReference type="SAM" id="MobiDB-lite"/>
    </source>
</evidence>
<feature type="compositionally biased region" description="Acidic residues" evidence="1">
    <location>
        <begin position="23"/>
        <end position="36"/>
    </location>
</feature>
<sequence>MGQSDSESSKSEDLARYDADTANFEDLDGGDLDPDLDLGLNQGPADNGEWQKNTNGYPRLPRFTAQPGFKVELSDDPTPMEIYKLFITDELINSWKASQIPLQNLENLSPWQRYGEFITICDYSLGLDKKPTLHDYWTRHPALHSSYASKRHCADKRISNKPVDVTMRQIEPLLDKGYRLYCDNYYCCPELWNRIQGHNTMLVGTGRRNRVGMPADLFQGRWEWTQAELKNKRKLTTTWCPWCNVGLRLECFEIYHTKRDYIKNN</sequence>
<reference evidence="3" key="1">
    <citation type="journal article" date="2023" name="G3 (Bethesda)">
        <title>A reference genome for the long-term kleptoplast-retaining sea slug Elysia crispata morphotype clarki.</title>
        <authorList>
            <person name="Eastman K.E."/>
            <person name="Pendleton A.L."/>
            <person name="Shaikh M.A."/>
            <person name="Suttiyut T."/>
            <person name="Ogas R."/>
            <person name="Tomko P."/>
            <person name="Gavelis G."/>
            <person name="Widhalm J.R."/>
            <person name="Wisecaver J.H."/>
        </authorList>
    </citation>
    <scope>NUCLEOTIDE SEQUENCE</scope>
    <source>
        <strain evidence="3">ECLA1</strain>
    </source>
</reference>
<dbReference type="PANTHER" id="PTHR46599">
    <property type="entry name" value="PIGGYBAC TRANSPOSABLE ELEMENT-DERIVED PROTEIN 4"/>
    <property type="match status" value="1"/>
</dbReference>
<dbReference type="EMBL" id="JAWDGP010003402">
    <property type="protein sequence ID" value="KAK3774564.1"/>
    <property type="molecule type" value="Genomic_DNA"/>
</dbReference>